<dbReference type="InterPro" id="IPR036163">
    <property type="entry name" value="HMA_dom_sf"/>
</dbReference>
<dbReference type="EMBL" id="WNXC01000006">
    <property type="protein sequence ID" value="MBB2150628.1"/>
    <property type="molecule type" value="Genomic_DNA"/>
</dbReference>
<feature type="domain" description="HTH araC/xylS-type" evidence="4">
    <location>
        <begin position="71"/>
        <end position="176"/>
    </location>
</feature>
<comment type="caution">
    <text evidence="5">The sequence shown here is derived from an EMBL/GenBank/DDBJ whole genome shotgun (WGS) entry which is preliminary data.</text>
</comment>
<dbReference type="InterPro" id="IPR018062">
    <property type="entry name" value="HTH_AraC-typ_CS"/>
</dbReference>
<evidence type="ECO:0000313" key="5">
    <source>
        <dbReference type="EMBL" id="MBB2150628.1"/>
    </source>
</evidence>
<evidence type="ECO:0000256" key="3">
    <source>
        <dbReference type="ARBA" id="ARBA00023163"/>
    </source>
</evidence>
<accession>A0ABR6F1T1</accession>
<evidence type="ECO:0000313" key="6">
    <source>
        <dbReference type="Proteomes" id="UP000636110"/>
    </source>
</evidence>
<proteinExistence type="predicted"/>
<evidence type="ECO:0000256" key="1">
    <source>
        <dbReference type="ARBA" id="ARBA00023015"/>
    </source>
</evidence>
<keyword evidence="3" id="KW-0804">Transcription</keyword>
<keyword evidence="2" id="KW-0238">DNA-binding</keyword>
<dbReference type="SUPFAM" id="SSF46689">
    <property type="entry name" value="Homeodomain-like"/>
    <property type="match status" value="1"/>
</dbReference>
<dbReference type="PROSITE" id="PS00041">
    <property type="entry name" value="HTH_ARAC_FAMILY_1"/>
    <property type="match status" value="1"/>
</dbReference>
<name>A0ABR6F1T1_9SPHI</name>
<evidence type="ECO:0000259" key="4">
    <source>
        <dbReference type="PROSITE" id="PS01124"/>
    </source>
</evidence>
<keyword evidence="6" id="KW-1185">Reference proteome</keyword>
<dbReference type="SMART" id="SM00342">
    <property type="entry name" value="HTH_ARAC"/>
    <property type="match status" value="1"/>
</dbReference>
<dbReference type="Pfam" id="PF12833">
    <property type="entry name" value="HTH_18"/>
    <property type="match status" value="1"/>
</dbReference>
<dbReference type="SUPFAM" id="SSF55008">
    <property type="entry name" value="HMA, heavy metal-associated domain"/>
    <property type="match status" value="1"/>
</dbReference>
<evidence type="ECO:0000256" key="2">
    <source>
        <dbReference type="ARBA" id="ARBA00023125"/>
    </source>
</evidence>
<keyword evidence="1" id="KW-0805">Transcription regulation</keyword>
<gene>
    <name evidence="5" type="ORF">GM920_17145</name>
</gene>
<protein>
    <submittedName>
        <fullName evidence="5">Helix-turn-helix domain-containing protein</fullName>
    </submittedName>
</protein>
<dbReference type="PROSITE" id="PS01124">
    <property type="entry name" value="HTH_ARAC_FAMILY_2"/>
    <property type="match status" value="1"/>
</dbReference>
<organism evidence="5 6">
    <name type="scientific">Pedobacter gandavensis</name>
    <dbReference type="NCBI Taxonomy" id="2679963"/>
    <lineage>
        <taxon>Bacteria</taxon>
        <taxon>Pseudomonadati</taxon>
        <taxon>Bacteroidota</taxon>
        <taxon>Sphingobacteriia</taxon>
        <taxon>Sphingobacteriales</taxon>
        <taxon>Sphingobacteriaceae</taxon>
        <taxon>Pedobacter</taxon>
    </lineage>
</organism>
<dbReference type="Proteomes" id="UP000636110">
    <property type="component" value="Unassembled WGS sequence"/>
</dbReference>
<dbReference type="InterPro" id="IPR009057">
    <property type="entry name" value="Homeodomain-like_sf"/>
</dbReference>
<sequence length="189" mass="21682">MLLHIKNMVCERCITAVRHQMENMNFLVVDITLGTVQIQPEPEDRQLQNIASSLRILGFELMDKEKDQLVERIKTVIIEIVHYSDLANLNQSLISTIAMRVNRDYTFLSRLFSDSEGLTIEKFIIHQKIEKVKELIEYGELNLNEISMKMGYSSNAHLSAQFKAITGLAPSKYKAEGKSLRTPIDKIKN</sequence>
<dbReference type="PANTHER" id="PTHR43280:SF2">
    <property type="entry name" value="HTH-TYPE TRANSCRIPTIONAL REGULATOR EXSA"/>
    <property type="match status" value="1"/>
</dbReference>
<dbReference type="PANTHER" id="PTHR43280">
    <property type="entry name" value="ARAC-FAMILY TRANSCRIPTIONAL REGULATOR"/>
    <property type="match status" value="1"/>
</dbReference>
<dbReference type="Gene3D" id="1.10.10.60">
    <property type="entry name" value="Homeodomain-like"/>
    <property type="match status" value="1"/>
</dbReference>
<reference evidence="5 6" key="1">
    <citation type="submission" date="2019-11" db="EMBL/GenBank/DDBJ databases">
        <title>Description of Pedobacter sp. LMG 31462T.</title>
        <authorList>
            <person name="Carlier A."/>
            <person name="Qi S."/>
            <person name="Vandamme P."/>
        </authorList>
    </citation>
    <scope>NUCLEOTIDE SEQUENCE [LARGE SCALE GENOMIC DNA]</scope>
    <source>
        <strain evidence="5 6">LMG 31462</strain>
    </source>
</reference>
<dbReference type="RefSeq" id="WP_182959737.1">
    <property type="nucleotide sequence ID" value="NZ_WNXC01000006.1"/>
</dbReference>
<dbReference type="InterPro" id="IPR018060">
    <property type="entry name" value="HTH_AraC"/>
</dbReference>